<dbReference type="EMBL" id="CACRXK020032837">
    <property type="protein sequence ID" value="CAB4043657.1"/>
    <property type="molecule type" value="Genomic_DNA"/>
</dbReference>
<feature type="compositionally biased region" description="Low complexity" evidence="1">
    <location>
        <begin position="141"/>
        <end position="161"/>
    </location>
</feature>
<proteinExistence type="predicted"/>
<sequence length="309" mass="34168">MMTSQGVGPPNIVQHAPPQQHVVNITQQQQQQQQQQQMNAPQITYRQEIKPTPNFPKWNPFSSDFVVNTETTDDDFASLREPTVQRGQQSSARFVEPAVQHGQQRMAEPTVQHGQRNVAQTYAPQFVSGNVQAQYAQQPLNSSLSTQRSSSNSNISPYASDSSRRSSDCEDDVIMARPIVRPNNFGGLRKNDAFLDAPVNAGCDVDEMTTSFNRNTTLHEPSRTQSGHTNDISGVFDSAPFRKPATATPVVKTTPAPPVSPGRDPFGAVPFKQKEAAKLARRQARKNNKEQPSGEARRVLPTIPTQARR</sequence>
<dbReference type="Proteomes" id="UP001152795">
    <property type="component" value="Unassembled WGS sequence"/>
</dbReference>
<feature type="compositionally biased region" description="Polar residues" evidence="1">
    <location>
        <begin position="217"/>
        <end position="232"/>
    </location>
</feature>
<protein>
    <submittedName>
        <fullName evidence="2">Uncharacterized protein</fullName>
    </submittedName>
</protein>
<dbReference type="AlphaFoldDB" id="A0A7D9MB64"/>
<reference evidence="2" key="1">
    <citation type="submission" date="2020-04" db="EMBL/GenBank/DDBJ databases">
        <authorList>
            <person name="Alioto T."/>
            <person name="Alioto T."/>
            <person name="Gomez Garrido J."/>
        </authorList>
    </citation>
    <scope>NUCLEOTIDE SEQUENCE</scope>
    <source>
        <strain evidence="2">A484AB</strain>
    </source>
</reference>
<evidence type="ECO:0000256" key="1">
    <source>
        <dbReference type="SAM" id="MobiDB-lite"/>
    </source>
</evidence>
<evidence type="ECO:0000313" key="2">
    <source>
        <dbReference type="EMBL" id="CAB4043657.1"/>
    </source>
</evidence>
<organism evidence="2 3">
    <name type="scientific">Paramuricea clavata</name>
    <name type="common">Red gorgonian</name>
    <name type="synonym">Violescent sea-whip</name>
    <dbReference type="NCBI Taxonomy" id="317549"/>
    <lineage>
        <taxon>Eukaryota</taxon>
        <taxon>Metazoa</taxon>
        <taxon>Cnidaria</taxon>
        <taxon>Anthozoa</taxon>
        <taxon>Octocorallia</taxon>
        <taxon>Malacalcyonacea</taxon>
        <taxon>Plexauridae</taxon>
        <taxon>Paramuricea</taxon>
    </lineage>
</organism>
<feature type="region of interest" description="Disordered" evidence="1">
    <location>
        <begin position="138"/>
        <end position="169"/>
    </location>
</feature>
<evidence type="ECO:0000313" key="3">
    <source>
        <dbReference type="Proteomes" id="UP001152795"/>
    </source>
</evidence>
<keyword evidence="3" id="KW-1185">Reference proteome</keyword>
<comment type="caution">
    <text evidence="2">The sequence shown here is derived from an EMBL/GenBank/DDBJ whole genome shotgun (WGS) entry which is preliminary data.</text>
</comment>
<accession>A0A7D9MB64</accession>
<feature type="region of interest" description="Disordered" evidence="1">
    <location>
        <begin position="217"/>
        <end position="309"/>
    </location>
</feature>
<feature type="compositionally biased region" description="Low complexity" evidence="1">
    <location>
        <begin position="243"/>
        <end position="254"/>
    </location>
</feature>
<name>A0A7D9MB64_PARCT</name>
<gene>
    <name evidence="2" type="ORF">PACLA_8A043505</name>
</gene>